<dbReference type="GO" id="GO:0007165">
    <property type="term" value="P:signal transduction"/>
    <property type="evidence" value="ECO:0007669"/>
    <property type="project" value="InterPro"/>
</dbReference>
<evidence type="ECO:0000256" key="5">
    <source>
        <dbReference type="SAM" id="Phobius"/>
    </source>
</evidence>
<dbReference type="Pfam" id="PF00672">
    <property type="entry name" value="HAMP"/>
    <property type="match status" value="1"/>
</dbReference>
<evidence type="ECO:0000256" key="3">
    <source>
        <dbReference type="ARBA" id="ARBA00034247"/>
    </source>
</evidence>
<dbReference type="InterPro" id="IPR043128">
    <property type="entry name" value="Rev_trsase/Diguanyl_cyclase"/>
</dbReference>
<feature type="transmembrane region" description="Helical" evidence="5">
    <location>
        <begin position="12"/>
        <end position="30"/>
    </location>
</feature>
<dbReference type="PROSITE" id="PS50885">
    <property type="entry name" value="HAMP"/>
    <property type="match status" value="1"/>
</dbReference>
<evidence type="ECO:0000313" key="9">
    <source>
        <dbReference type="Proteomes" id="UP000325302"/>
    </source>
</evidence>
<dbReference type="FunFam" id="3.30.70.270:FF:000001">
    <property type="entry name" value="Diguanylate cyclase domain protein"/>
    <property type="match status" value="1"/>
</dbReference>
<feature type="domain" description="GGDEF" evidence="7">
    <location>
        <begin position="438"/>
        <end position="571"/>
    </location>
</feature>
<dbReference type="Gene3D" id="6.10.340.10">
    <property type="match status" value="1"/>
</dbReference>
<dbReference type="PROSITE" id="PS50887">
    <property type="entry name" value="GGDEF"/>
    <property type="match status" value="1"/>
</dbReference>
<feature type="coiled-coil region" evidence="4">
    <location>
        <begin position="383"/>
        <end position="410"/>
    </location>
</feature>
<dbReference type="NCBIfam" id="TIGR00254">
    <property type="entry name" value="GGDEF"/>
    <property type="match status" value="1"/>
</dbReference>
<evidence type="ECO:0000313" key="8">
    <source>
        <dbReference type="EMBL" id="KAA0874121.1"/>
    </source>
</evidence>
<comment type="catalytic activity">
    <reaction evidence="3">
        <text>2 GTP = 3',3'-c-di-GMP + 2 diphosphate</text>
        <dbReference type="Rhea" id="RHEA:24898"/>
        <dbReference type="ChEBI" id="CHEBI:33019"/>
        <dbReference type="ChEBI" id="CHEBI:37565"/>
        <dbReference type="ChEBI" id="CHEBI:58805"/>
        <dbReference type="EC" id="2.7.7.65"/>
    </reaction>
</comment>
<dbReference type="GO" id="GO:0016020">
    <property type="term" value="C:membrane"/>
    <property type="evidence" value="ECO:0007669"/>
    <property type="project" value="InterPro"/>
</dbReference>
<evidence type="ECO:0000256" key="2">
    <source>
        <dbReference type="ARBA" id="ARBA00012528"/>
    </source>
</evidence>
<dbReference type="AlphaFoldDB" id="A0A5A9W3J5"/>
<dbReference type="RefSeq" id="WP_149391353.1">
    <property type="nucleotide sequence ID" value="NZ_SMRS01000007.1"/>
</dbReference>
<reference evidence="8 9" key="1">
    <citation type="submission" date="2019-03" db="EMBL/GenBank/DDBJ databases">
        <title>Nitrincola sp. nov. isolated from an Indian soda lake.</title>
        <authorList>
            <person name="Joshi A."/>
            <person name="Thite S.V."/>
            <person name="Joseph N."/>
            <person name="Dhotre D."/>
            <person name="Moorthy M."/>
            <person name="Shouche Y.S."/>
        </authorList>
    </citation>
    <scope>NUCLEOTIDE SEQUENCE [LARGE SCALE GENOMIC DNA]</scope>
    <source>
        <strain evidence="8 9">MEB193</strain>
    </source>
</reference>
<dbReference type="EC" id="2.7.7.65" evidence="2"/>
<gene>
    <name evidence="8" type="ORF">E1H14_10110</name>
</gene>
<evidence type="ECO:0000256" key="4">
    <source>
        <dbReference type="SAM" id="Coils"/>
    </source>
</evidence>
<dbReference type="SMART" id="SM00267">
    <property type="entry name" value="GGDEF"/>
    <property type="match status" value="1"/>
</dbReference>
<keyword evidence="9" id="KW-1185">Reference proteome</keyword>
<feature type="domain" description="HAMP" evidence="6">
    <location>
        <begin position="339"/>
        <end position="391"/>
    </location>
</feature>
<accession>A0A5A9W3J5</accession>
<protein>
    <recommendedName>
        <fullName evidence="2">diguanylate cyclase</fullName>
        <ecNumber evidence="2">2.7.7.65</ecNumber>
    </recommendedName>
</protein>
<dbReference type="GO" id="GO:0052621">
    <property type="term" value="F:diguanylate cyclase activity"/>
    <property type="evidence" value="ECO:0007669"/>
    <property type="project" value="UniProtKB-EC"/>
</dbReference>
<keyword evidence="5" id="KW-0812">Transmembrane</keyword>
<sequence>MPLFLSLKIRFLLLMGLLVTLAGLLGWFIFQATASRIIENWGRHVVEVQVRYDTSRLLKPLERELALAQQMAHSPTLKRWIQQPDQREWEAEALRELESFRSNFLDQSYFLAMRESGAYYHNNRHNEFAAAPLRYHLNPEKPDDAWFYRLIEEGRDFHINVNPDTELGVVKLWIDVLVRDDADQIIGMVGTGLELERFLQETIDLGQPGIRTLFIDLHGAIQLYQDVDYIDYASIVKPEGQKKTLDLLVDKPADRLRLADLMRKARAHEDVSQVEIAALTLEGRRYLAGIAFLPSLGWYELTLLDLDQVLPKGGLVFAAMLFVCFLLVGLLFFHFSLHRHLFRPIAQLERAMLRIQEGVAEPVDLPKAQGEMARLIEHFVAMAQAITQDRAQLEQKVEERTQALHRLARIDPVTELTNRRGMTERLQQEVERHQRDRHTYALIWLDLDFFKEINDQLGHASGDEALQQVAQILKNNVRPYDEVARWGGDEFLILLTPCDRPSLAQISERIRHAVAVAHPKTDLGSGPGLSVSIGACLVQPGTDFEAALHKADEALYRAKEGGRNRVCILEQEIPTLT</sequence>
<dbReference type="InterPro" id="IPR003660">
    <property type="entry name" value="HAMP_dom"/>
</dbReference>
<dbReference type="PANTHER" id="PTHR45138">
    <property type="entry name" value="REGULATORY COMPONENTS OF SENSORY TRANSDUCTION SYSTEM"/>
    <property type="match status" value="1"/>
</dbReference>
<dbReference type="EMBL" id="SMRS01000007">
    <property type="protein sequence ID" value="KAA0874121.1"/>
    <property type="molecule type" value="Genomic_DNA"/>
</dbReference>
<evidence type="ECO:0000256" key="1">
    <source>
        <dbReference type="ARBA" id="ARBA00001946"/>
    </source>
</evidence>
<dbReference type="InterPro" id="IPR029787">
    <property type="entry name" value="Nucleotide_cyclase"/>
</dbReference>
<dbReference type="CDD" id="cd01949">
    <property type="entry name" value="GGDEF"/>
    <property type="match status" value="1"/>
</dbReference>
<organism evidence="8 9">
    <name type="scientific">Nitrincola tapanii</name>
    <dbReference type="NCBI Taxonomy" id="1708751"/>
    <lineage>
        <taxon>Bacteria</taxon>
        <taxon>Pseudomonadati</taxon>
        <taxon>Pseudomonadota</taxon>
        <taxon>Gammaproteobacteria</taxon>
        <taxon>Oceanospirillales</taxon>
        <taxon>Oceanospirillaceae</taxon>
        <taxon>Nitrincola</taxon>
    </lineage>
</organism>
<proteinExistence type="predicted"/>
<dbReference type="Gene3D" id="3.30.70.270">
    <property type="match status" value="1"/>
</dbReference>
<evidence type="ECO:0000259" key="7">
    <source>
        <dbReference type="PROSITE" id="PS50887"/>
    </source>
</evidence>
<dbReference type="Proteomes" id="UP000325302">
    <property type="component" value="Unassembled WGS sequence"/>
</dbReference>
<dbReference type="InterPro" id="IPR000160">
    <property type="entry name" value="GGDEF_dom"/>
</dbReference>
<dbReference type="SUPFAM" id="SSF55073">
    <property type="entry name" value="Nucleotide cyclase"/>
    <property type="match status" value="1"/>
</dbReference>
<dbReference type="InterPro" id="IPR050469">
    <property type="entry name" value="Diguanylate_Cyclase"/>
</dbReference>
<dbReference type="Pfam" id="PF00990">
    <property type="entry name" value="GGDEF"/>
    <property type="match status" value="1"/>
</dbReference>
<dbReference type="PANTHER" id="PTHR45138:SF9">
    <property type="entry name" value="DIGUANYLATE CYCLASE DGCM-RELATED"/>
    <property type="match status" value="1"/>
</dbReference>
<dbReference type="OrthoDB" id="5496380at2"/>
<keyword evidence="4" id="KW-0175">Coiled coil</keyword>
<feature type="transmembrane region" description="Helical" evidence="5">
    <location>
        <begin position="314"/>
        <end position="333"/>
    </location>
</feature>
<evidence type="ECO:0000259" key="6">
    <source>
        <dbReference type="PROSITE" id="PS50885"/>
    </source>
</evidence>
<comment type="cofactor">
    <cofactor evidence="1">
        <name>Mg(2+)</name>
        <dbReference type="ChEBI" id="CHEBI:18420"/>
    </cofactor>
</comment>
<keyword evidence="5" id="KW-1133">Transmembrane helix</keyword>
<keyword evidence="5" id="KW-0472">Membrane</keyword>
<name>A0A5A9W3J5_9GAMM</name>
<comment type="caution">
    <text evidence="8">The sequence shown here is derived from an EMBL/GenBank/DDBJ whole genome shotgun (WGS) entry which is preliminary data.</text>
</comment>